<sequence length="175" mass="20160">MAPSARRFGEAMDTTLPQELVAMVKDFDFTRSQQAKVSVAANHCRPPSDLQVKRAHRLRLLTDYYRYTTFEVDNATICIRWLESLSIELQLRIYTIRLGDPPAFSDPRNDAAGIHSTIATLGNYNVHPRLGGPNAGSWRDRAFRKQHEAIKTRFRLPGHSEATPRLEWTYYYRHA</sequence>
<dbReference type="Proteomes" id="UP000192596">
    <property type="component" value="Unassembled WGS sequence"/>
</dbReference>
<evidence type="ECO:0000313" key="2">
    <source>
        <dbReference type="Proteomes" id="UP000192596"/>
    </source>
</evidence>
<dbReference type="AlphaFoldDB" id="A0A1V8TD79"/>
<organism evidence="1 2">
    <name type="scientific">Cryoendolithus antarcticus</name>
    <dbReference type="NCBI Taxonomy" id="1507870"/>
    <lineage>
        <taxon>Eukaryota</taxon>
        <taxon>Fungi</taxon>
        <taxon>Dikarya</taxon>
        <taxon>Ascomycota</taxon>
        <taxon>Pezizomycotina</taxon>
        <taxon>Dothideomycetes</taxon>
        <taxon>Dothideomycetidae</taxon>
        <taxon>Cladosporiales</taxon>
        <taxon>Cladosporiaceae</taxon>
        <taxon>Cryoendolithus</taxon>
    </lineage>
</organism>
<gene>
    <name evidence="1" type="ORF">B0A48_04755</name>
</gene>
<name>A0A1V8TD79_9PEZI</name>
<protein>
    <submittedName>
        <fullName evidence="1">Uncharacterized protein</fullName>
    </submittedName>
</protein>
<reference evidence="2" key="1">
    <citation type="submission" date="2017-03" db="EMBL/GenBank/DDBJ databases">
        <title>Genomes of endolithic fungi from Antarctica.</title>
        <authorList>
            <person name="Coleine C."/>
            <person name="Masonjones S."/>
            <person name="Stajich J.E."/>
        </authorList>
    </citation>
    <scope>NUCLEOTIDE SEQUENCE [LARGE SCALE GENOMIC DNA]</scope>
    <source>
        <strain evidence="2">CCFEE 5527</strain>
    </source>
</reference>
<dbReference type="InParanoid" id="A0A1V8TD79"/>
<evidence type="ECO:0000313" key="1">
    <source>
        <dbReference type="EMBL" id="OQO09357.1"/>
    </source>
</evidence>
<comment type="caution">
    <text evidence="1">The sequence shown here is derived from an EMBL/GenBank/DDBJ whole genome shotgun (WGS) entry which is preliminary data.</text>
</comment>
<accession>A0A1V8TD79</accession>
<proteinExistence type="predicted"/>
<dbReference type="EMBL" id="NAJO01000010">
    <property type="protein sequence ID" value="OQO09357.1"/>
    <property type="molecule type" value="Genomic_DNA"/>
</dbReference>
<keyword evidence="2" id="KW-1185">Reference proteome</keyword>